<sequence>MLFIKFDKKKNLKPVDEYFIRQKEPYQSIMLYVRDVILHTLPDVEERYSYGVPFYNIRKKPMVYLNILKGKNYVDVAFVQGILIEKEFPILKNHNNRKQVRSIQLKTIEDLDQESFEALLYAAADHARNSKKVWFF</sequence>
<evidence type="ECO:0000313" key="3">
    <source>
        <dbReference type="Proteomes" id="UP001500027"/>
    </source>
</evidence>
<name>A0ABP8E7E6_9FLAO</name>
<organism evidence="2 3">
    <name type="scientific">Hyunsoonleella aestuarii</name>
    <dbReference type="NCBI Taxonomy" id="912802"/>
    <lineage>
        <taxon>Bacteria</taxon>
        <taxon>Pseudomonadati</taxon>
        <taxon>Bacteroidota</taxon>
        <taxon>Flavobacteriia</taxon>
        <taxon>Flavobacteriales</taxon>
        <taxon>Flavobacteriaceae</taxon>
    </lineage>
</organism>
<keyword evidence="3" id="KW-1185">Reference proteome</keyword>
<proteinExistence type="predicted"/>
<dbReference type="Proteomes" id="UP001500027">
    <property type="component" value="Unassembled WGS sequence"/>
</dbReference>
<dbReference type="Pfam" id="PF08818">
    <property type="entry name" value="DUF1801"/>
    <property type="match status" value="1"/>
</dbReference>
<comment type="caution">
    <text evidence="2">The sequence shown here is derived from an EMBL/GenBank/DDBJ whole genome shotgun (WGS) entry which is preliminary data.</text>
</comment>
<evidence type="ECO:0000259" key="1">
    <source>
        <dbReference type="Pfam" id="PF08818"/>
    </source>
</evidence>
<dbReference type="Gene3D" id="3.90.1150.200">
    <property type="match status" value="1"/>
</dbReference>
<feature type="domain" description="YdhG-like" evidence="1">
    <location>
        <begin position="27"/>
        <end position="123"/>
    </location>
</feature>
<gene>
    <name evidence="2" type="ORF">GCM10022257_02240</name>
</gene>
<accession>A0ABP8E7E6</accession>
<dbReference type="EMBL" id="BAABAV010000001">
    <property type="protein sequence ID" value="GAA4268123.1"/>
    <property type="molecule type" value="Genomic_DNA"/>
</dbReference>
<reference evidence="3" key="1">
    <citation type="journal article" date="2019" name="Int. J. Syst. Evol. Microbiol.">
        <title>The Global Catalogue of Microorganisms (GCM) 10K type strain sequencing project: providing services to taxonomists for standard genome sequencing and annotation.</title>
        <authorList>
            <consortium name="The Broad Institute Genomics Platform"/>
            <consortium name="The Broad Institute Genome Sequencing Center for Infectious Disease"/>
            <person name="Wu L."/>
            <person name="Ma J."/>
        </authorList>
    </citation>
    <scope>NUCLEOTIDE SEQUENCE [LARGE SCALE GENOMIC DNA]</scope>
    <source>
        <strain evidence="3">JCM 17452</strain>
    </source>
</reference>
<dbReference type="InterPro" id="IPR014922">
    <property type="entry name" value="YdhG-like"/>
</dbReference>
<evidence type="ECO:0000313" key="2">
    <source>
        <dbReference type="EMBL" id="GAA4268123.1"/>
    </source>
</evidence>
<protein>
    <recommendedName>
        <fullName evidence="1">YdhG-like domain-containing protein</fullName>
    </recommendedName>
</protein>
<dbReference type="SUPFAM" id="SSF159888">
    <property type="entry name" value="YdhG-like"/>
    <property type="match status" value="1"/>
</dbReference>